<name>A0A9W9TS71_9EURO</name>
<dbReference type="Proteomes" id="UP001150941">
    <property type="component" value="Unassembled WGS sequence"/>
</dbReference>
<keyword evidence="3" id="KW-1185">Reference proteome</keyword>
<evidence type="ECO:0000256" key="1">
    <source>
        <dbReference type="SAM" id="MobiDB-lite"/>
    </source>
</evidence>
<organism evidence="2 3">
    <name type="scientific">Penicillium chermesinum</name>
    <dbReference type="NCBI Taxonomy" id="63820"/>
    <lineage>
        <taxon>Eukaryota</taxon>
        <taxon>Fungi</taxon>
        <taxon>Dikarya</taxon>
        <taxon>Ascomycota</taxon>
        <taxon>Pezizomycotina</taxon>
        <taxon>Eurotiomycetes</taxon>
        <taxon>Eurotiomycetidae</taxon>
        <taxon>Eurotiales</taxon>
        <taxon>Aspergillaceae</taxon>
        <taxon>Penicillium</taxon>
    </lineage>
</organism>
<gene>
    <name evidence="2" type="ORF">N7468_003846</name>
</gene>
<feature type="region of interest" description="Disordered" evidence="1">
    <location>
        <begin position="67"/>
        <end position="97"/>
    </location>
</feature>
<reference evidence="2" key="2">
    <citation type="journal article" date="2023" name="IMA Fungus">
        <title>Comparative genomic study of the Penicillium genus elucidates a diverse pangenome and 15 lateral gene transfer events.</title>
        <authorList>
            <person name="Petersen C."/>
            <person name="Sorensen T."/>
            <person name="Nielsen M.R."/>
            <person name="Sondergaard T.E."/>
            <person name="Sorensen J.L."/>
            <person name="Fitzpatrick D.A."/>
            <person name="Frisvad J.C."/>
            <person name="Nielsen K.L."/>
        </authorList>
    </citation>
    <scope>NUCLEOTIDE SEQUENCE</scope>
    <source>
        <strain evidence="2">IBT 19713</strain>
    </source>
</reference>
<proteinExistence type="predicted"/>
<comment type="caution">
    <text evidence="2">The sequence shown here is derived from an EMBL/GenBank/DDBJ whole genome shotgun (WGS) entry which is preliminary data.</text>
</comment>
<reference evidence="2" key="1">
    <citation type="submission" date="2022-11" db="EMBL/GenBank/DDBJ databases">
        <authorList>
            <person name="Petersen C."/>
        </authorList>
    </citation>
    <scope>NUCLEOTIDE SEQUENCE</scope>
    <source>
        <strain evidence="2">IBT 19713</strain>
    </source>
</reference>
<sequence length="139" mass="14943">MKPSAIISFTFQAPVGEGNSLLVVFLNGWGLSQQFRALIIAKLKSLSRQMLPQRPSAQLANSSKKIFHPSVGSKEGLSRSNLPSLLPESDKPILQGPDGNVPFVTIVGHDFHTFAAESAPMGNPESVTKAYTNPFLALL</sequence>
<keyword evidence="2" id="KW-0378">Hydrolase</keyword>
<dbReference type="AlphaFoldDB" id="A0A9W9TS71"/>
<accession>A0A9W9TS71</accession>
<evidence type="ECO:0000313" key="2">
    <source>
        <dbReference type="EMBL" id="KAJ5239227.1"/>
    </source>
</evidence>
<dbReference type="GO" id="GO:0016787">
    <property type="term" value="F:hydrolase activity"/>
    <property type="evidence" value="ECO:0007669"/>
    <property type="project" value="UniProtKB-KW"/>
</dbReference>
<dbReference type="OrthoDB" id="3466836at2759"/>
<dbReference type="EMBL" id="JAPQKS010000003">
    <property type="protein sequence ID" value="KAJ5239227.1"/>
    <property type="molecule type" value="Genomic_DNA"/>
</dbReference>
<dbReference type="RefSeq" id="XP_058332146.1">
    <property type="nucleotide sequence ID" value="XM_058473143.1"/>
</dbReference>
<dbReference type="GeneID" id="83200446"/>
<protein>
    <submittedName>
        <fullName evidence="2">Alpha/Beta hydrolase protein</fullName>
    </submittedName>
</protein>
<evidence type="ECO:0000313" key="3">
    <source>
        <dbReference type="Proteomes" id="UP001150941"/>
    </source>
</evidence>